<reference evidence="2 3" key="1">
    <citation type="submission" date="2020-07" db="EMBL/GenBank/DDBJ databases">
        <authorList>
            <person name="Sun Q."/>
        </authorList>
    </citation>
    <scope>NUCLEOTIDE SEQUENCE [LARGE SCALE GENOMIC DNA]</scope>
    <source>
        <strain evidence="2 3">MAH-1</strain>
    </source>
</reference>
<feature type="domain" description="Non-reducing end beta-L-arabinofuranosidase-like GH127 catalytic" evidence="1">
    <location>
        <begin position="95"/>
        <end position="439"/>
    </location>
</feature>
<keyword evidence="2" id="KW-0378">Hydrolase</keyword>
<accession>A0A7Y8Y1X5</accession>
<dbReference type="Proteomes" id="UP000535020">
    <property type="component" value="Unassembled WGS sequence"/>
</dbReference>
<gene>
    <name evidence="2" type="ORF">HZF10_08965</name>
</gene>
<name>A0A7Y8Y1X5_9FLAO</name>
<keyword evidence="3" id="KW-1185">Reference proteome</keyword>
<evidence type="ECO:0000259" key="1">
    <source>
        <dbReference type="Pfam" id="PF07944"/>
    </source>
</evidence>
<dbReference type="PANTHER" id="PTHR43465:SF2">
    <property type="entry name" value="DUF1680 DOMAIN PROTEIN (AFU_ORTHOLOGUE AFUA_1G08910)"/>
    <property type="match status" value="1"/>
</dbReference>
<proteinExistence type="predicted"/>
<protein>
    <submittedName>
        <fullName evidence="2">Glycoside hydrolase family 127 protein</fullName>
    </submittedName>
</protein>
<dbReference type="InterPro" id="IPR008928">
    <property type="entry name" value="6-hairpin_glycosidase_sf"/>
</dbReference>
<sequence length="637" mass="72336">MKRIVLILFINVAVFAQSDPYQKIKPIPEKLEILPLNTVKPQGWLKDQIRQNLDGFTGHLDELAPDLIVSDDIYVKNRLSKKVKNKDVGAIGAEGDWQVQFLWWNSETQSNWRDGYIRSAILADDKEHLAKIKSYIDKILASQDKDGYLGIYDEELRYKFDNENGELWAKATLLRGLLAWYEYSKDEKVLSAIKRAVDNTMKGYPINASHPFYSKNENVGGLSHGLTFTDVLEDLYRITKKRKYLDYALFLYKDFSENKLNEDAQYAKLMDKNRLLNGHGVHTYEHLRSLASAYQASGNPKLNDAISNFEHKIDMETTATGGPVGDEWIGSRKADATKRGYEYCSLQELMHSYESLMAKTSDAKYGDKIEKLFFNAAQGARHPEQSCIAYLKSDNSYEMTGGLNGDKSDAKQTRYRYSPVHKEAAVCCVPNAGRIAPYFVQYMWMKQGNLLIAGLLGPSEVETQIDGKKVRVEELTNYPYDNSFTFSILSETDFTLKIRKPDWSNGEIMDVDYDENDGFLIVPITAGENKISLAFTAKPETRQDLNGEMYFSYGALVLAHPIKSQTQVTKTYPLDGFADMNVTPENLVVYEYVSSDVLKLGGSRFEVKLVNPQTGKEEPVVLEPVAKTVLRQVTFKR</sequence>
<dbReference type="InterPro" id="IPR049174">
    <property type="entry name" value="Beta-AFase-like"/>
</dbReference>
<evidence type="ECO:0000313" key="3">
    <source>
        <dbReference type="Proteomes" id="UP000535020"/>
    </source>
</evidence>
<dbReference type="EMBL" id="JACBJI010000003">
    <property type="protein sequence ID" value="NYA71048.1"/>
    <property type="molecule type" value="Genomic_DNA"/>
</dbReference>
<dbReference type="Gene3D" id="1.50.10.10">
    <property type="match status" value="1"/>
</dbReference>
<evidence type="ECO:0000313" key="2">
    <source>
        <dbReference type="EMBL" id="NYA71048.1"/>
    </source>
</evidence>
<dbReference type="InterPro" id="IPR012878">
    <property type="entry name" value="Beta-AFase-like_GH127_cat"/>
</dbReference>
<dbReference type="SUPFAM" id="SSF48208">
    <property type="entry name" value="Six-hairpin glycosidases"/>
    <property type="match status" value="1"/>
</dbReference>
<dbReference type="PANTHER" id="PTHR43465">
    <property type="entry name" value="DUF1680 DOMAIN PROTEIN (AFU_ORTHOLOGUE AFUA_1G08910)"/>
    <property type="match status" value="1"/>
</dbReference>
<comment type="caution">
    <text evidence="2">The sequence shown here is derived from an EMBL/GenBank/DDBJ whole genome shotgun (WGS) entry which is preliminary data.</text>
</comment>
<organism evidence="2 3">
    <name type="scientific">Flavobacterium agri</name>
    <dbReference type="NCBI Taxonomy" id="2743471"/>
    <lineage>
        <taxon>Bacteria</taxon>
        <taxon>Pseudomonadati</taxon>
        <taxon>Bacteroidota</taxon>
        <taxon>Flavobacteriia</taxon>
        <taxon>Flavobacteriales</taxon>
        <taxon>Flavobacteriaceae</taxon>
        <taxon>Flavobacterium</taxon>
    </lineage>
</organism>
<dbReference type="GO" id="GO:0005975">
    <property type="term" value="P:carbohydrate metabolic process"/>
    <property type="evidence" value="ECO:0007669"/>
    <property type="project" value="InterPro"/>
</dbReference>
<dbReference type="InterPro" id="IPR012341">
    <property type="entry name" value="6hp_glycosidase-like_sf"/>
</dbReference>
<dbReference type="AlphaFoldDB" id="A0A7Y8Y1X5"/>
<dbReference type="GO" id="GO:0016787">
    <property type="term" value="F:hydrolase activity"/>
    <property type="evidence" value="ECO:0007669"/>
    <property type="project" value="UniProtKB-KW"/>
</dbReference>
<dbReference type="RefSeq" id="WP_176005856.1">
    <property type="nucleotide sequence ID" value="NZ_JABWMI010000010.1"/>
</dbReference>
<dbReference type="Pfam" id="PF07944">
    <property type="entry name" value="Beta-AFase-like_GH127_cat"/>
    <property type="match status" value="1"/>
</dbReference>